<proteinExistence type="predicted"/>
<evidence type="ECO:0000313" key="1">
    <source>
        <dbReference type="EMBL" id="KAI4346909.1"/>
    </source>
</evidence>
<sequence length="426" mass="48781">MSPDLSTILPRVLIVSRRSVRKNKFVDFVGEYHLDLIVGYGAVPVIVPRVSGVHMLLDSFEPIHGVLLCEGEDIDPSWYEAAESSGLSQEELEEIRRFHASDTAIDKEKDSIELGLAKLCLERNIPYLGICRGSQVLNVACGGTLYQDIEREVSRKIPESQRVMHIDYDDYDGHRHKVEVVENTPMHHWFKDSLDEDSMKISVNSYHHQGVKRLAQRFVPMAFSPDGLIEGFYDPDAYNPEEGKFILGLQFHPERMRKQDSEEFDYPGCPMAYKEFTKAVLAYQKKLNNATAVQKTPRLNNEMEKKRKVIVRSFSLAKDLYTHGRDSNPFKEPELEAGAEFLESNTAMSVQQENRLKQMGATVRNARSYIERLKQNEEREKLARNVMGKMSVEQLSDLLSFYHTMGQICSEVLDRKIHGLVNDFSS</sequence>
<evidence type="ECO:0000313" key="2">
    <source>
        <dbReference type="Proteomes" id="UP000828941"/>
    </source>
</evidence>
<gene>
    <name evidence="1" type="ORF">L6164_007772</name>
</gene>
<accession>A0ACB9PG04</accession>
<keyword evidence="2" id="KW-1185">Reference proteome</keyword>
<reference evidence="1 2" key="1">
    <citation type="journal article" date="2022" name="DNA Res.">
        <title>Chromosomal-level genome assembly of the orchid tree Bauhinia variegata (Leguminosae; Cercidoideae) supports the allotetraploid origin hypothesis of Bauhinia.</title>
        <authorList>
            <person name="Zhong Y."/>
            <person name="Chen Y."/>
            <person name="Zheng D."/>
            <person name="Pang J."/>
            <person name="Liu Y."/>
            <person name="Luo S."/>
            <person name="Meng S."/>
            <person name="Qian L."/>
            <person name="Wei D."/>
            <person name="Dai S."/>
            <person name="Zhou R."/>
        </authorList>
    </citation>
    <scope>NUCLEOTIDE SEQUENCE [LARGE SCALE GENOMIC DNA]</scope>
    <source>
        <strain evidence="1">BV-YZ2020</strain>
    </source>
</reference>
<comment type="caution">
    <text evidence="1">The sequence shown here is derived from an EMBL/GenBank/DDBJ whole genome shotgun (WGS) entry which is preliminary data.</text>
</comment>
<dbReference type="EMBL" id="CM039429">
    <property type="protein sequence ID" value="KAI4346909.1"/>
    <property type="molecule type" value="Genomic_DNA"/>
</dbReference>
<name>A0ACB9PG04_BAUVA</name>
<organism evidence="1 2">
    <name type="scientific">Bauhinia variegata</name>
    <name type="common">Purple orchid tree</name>
    <name type="synonym">Phanera variegata</name>
    <dbReference type="NCBI Taxonomy" id="167791"/>
    <lineage>
        <taxon>Eukaryota</taxon>
        <taxon>Viridiplantae</taxon>
        <taxon>Streptophyta</taxon>
        <taxon>Embryophyta</taxon>
        <taxon>Tracheophyta</taxon>
        <taxon>Spermatophyta</taxon>
        <taxon>Magnoliopsida</taxon>
        <taxon>eudicotyledons</taxon>
        <taxon>Gunneridae</taxon>
        <taxon>Pentapetalae</taxon>
        <taxon>rosids</taxon>
        <taxon>fabids</taxon>
        <taxon>Fabales</taxon>
        <taxon>Fabaceae</taxon>
        <taxon>Cercidoideae</taxon>
        <taxon>Cercideae</taxon>
        <taxon>Bauhiniinae</taxon>
        <taxon>Bauhinia</taxon>
    </lineage>
</organism>
<protein>
    <submittedName>
        <fullName evidence="1">Uncharacterized protein</fullName>
    </submittedName>
</protein>
<dbReference type="Proteomes" id="UP000828941">
    <property type="component" value="Chromosome 4"/>
</dbReference>